<feature type="transmembrane region" description="Helical" evidence="1">
    <location>
        <begin position="70"/>
        <end position="91"/>
    </location>
</feature>
<protein>
    <submittedName>
        <fullName evidence="3">Uncharacterized protein</fullName>
    </submittedName>
</protein>
<evidence type="ECO:0000313" key="4">
    <source>
        <dbReference type="Proteomes" id="UP000694554"/>
    </source>
</evidence>
<evidence type="ECO:0000313" key="3">
    <source>
        <dbReference type="Ensembl" id="ENSPSNP00000002569.1"/>
    </source>
</evidence>
<keyword evidence="1" id="KW-1133">Transmembrane helix</keyword>
<dbReference type="Ensembl" id="ENSPSNT00000002967.1">
    <property type="protein sequence ID" value="ENSPSNP00000002569.1"/>
    <property type="gene ID" value="ENSPSNG00000001960.1"/>
</dbReference>
<sequence length="95" mass="11111">MEMKIIIYFCIWTVAWAIPVPQIKPLERHAFDKSVNLNPLAKLKVPIQVPDVKCVSKLFLDSINFQKIDAHLFSLLYFKMVSTIYFALFLFSRMS</sequence>
<dbReference type="AlphaFoldDB" id="A0A8C9DXH1"/>
<accession>A0A8C9DXH1</accession>
<reference evidence="3" key="2">
    <citation type="submission" date="2025-08" db="UniProtKB">
        <authorList>
            <consortium name="Ensembl"/>
        </authorList>
    </citation>
    <scope>IDENTIFICATION</scope>
</reference>
<dbReference type="Proteomes" id="UP000694554">
    <property type="component" value="Chromosome 5"/>
</dbReference>
<feature type="signal peptide" evidence="2">
    <location>
        <begin position="1"/>
        <end position="17"/>
    </location>
</feature>
<reference evidence="3" key="1">
    <citation type="submission" date="2019-08" db="EMBL/GenBank/DDBJ databases">
        <title>Phocoena sinus (Vaquita) genome, mPhoSin1, primary haplotype.</title>
        <authorList>
            <person name="Morin P."/>
            <person name="Mountcastle J."/>
            <person name="Fungtammasan C."/>
            <person name="Rhie A."/>
            <person name="Rojas-Bracho L."/>
            <person name="Smith C.R."/>
            <person name="Taylor B.L."/>
            <person name="Gulland F.M.D."/>
            <person name="Musser W."/>
            <person name="Houck M."/>
            <person name="Haase B."/>
            <person name="Paez S."/>
            <person name="Howe K."/>
            <person name="Torrance J."/>
            <person name="Formenti G."/>
            <person name="Phillippy A."/>
            <person name="Ryder O."/>
            <person name="Jarvis E.D."/>
            <person name="Fedrigo O."/>
        </authorList>
    </citation>
    <scope>NUCLEOTIDE SEQUENCE [LARGE SCALE GENOMIC DNA]</scope>
</reference>
<feature type="chain" id="PRO_5034389413" evidence="2">
    <location>
        <begin position="18"/>
        <end position="95"/>
    </location>
</feature>
<keyword evidence="4" id="KW-1185">Reference proteome</keyword>
<reference evidence="3" key="3">
    <citation type="submission" date="2025-09" db="UniProtKB">
        <authorList>
            <consortium name="Ensembl"/>
        </authorList>
    </citation>
    <scope>IDENTIFICATION</scope>
</reference>
<evidence type="ECO:0000256" key="1">
    <source>
        <dbReference type="SAM" id="Phobius"/>
    </source>
</evidence>
<keyword evidence="1" id="KW-0472">Membrane</keyword>
<organism evidence="3 4">
    <name type="scientific">Phocoena sinus</name>
    <name type="common">Vaquita</name>
    <dbReference type="NCBI Taxonomy" id="42100"/>
    <lineage>
        <taxon>Eukaryota</taxon>
        <taxon>Metazoa</taxon>
        <taxon>Chordata</taxon>
        <taxon>Craniata</taxon>
        <taxon>Vertebrata</taxon>
        <taxon>Euteleostomi</taxon>
        <taxon>Mammalia</taxon>
        <taxon>Eutheria</taxon>
        <taxon>Laurasiatheria</taxon>
        <taxon>Artiodactyla</taxon>
        <taxon>Whippomorpha</taxon>
        <taxon>Cetacea</taxon>
        <taxon>Odontoceti</taxon>
        <taxon>Phocoenidae</taxon>
        <taxon>Phocoena</taxon>
    </lineage>
</organism>
<evidence type="ECO:0000256" key="2">
    <source>
        <dbReference type="SAM" id="SignalP"/>
    </source>
</evidence>
<keyword evidence="1" id="KW-0812">Transmembrane</keyword>
<keyword evidence="2" id="KW-0732">Signal</keyword>
<name>A0A8C9DXH1_PHOSS</name>
<proteinExistence type="predicted"/>